<feature type="compositionally biased region" description="Polar residues" evidence="1">
    <location>
        <begin position="551"/>
        <end position="562"/>
    </location>
</feature>
<dbReference type="PANTHER" id="PTHR45669:SF30">
    <property type="entry name" value="OS04G0641300 PROTEIN"/>
    <property type="match status" value="1"/>
</dbReference>
<proteinExistence type="predicted"/>
<feature type="region of interest" description="Disordered" evidence="1">
    <location>
        <begin position="369"/>
        <end position="391"/>
    </location>
</feature>
<accession>A0A438HDU2</accession>
<evidence type="ECO:0000259" key="2">
    <source>
        <dbReference type="Pfam" id="PF00462"/>
    </source>
</evidence>
<feature type="region of interest" description="Disordered" evidence="1">
    <location>
        <begin position="536"/>
        <end position="562"/>
    </location>
</feature>
<dbReference type="Pfam" id="PF23733">
    <property type="entry name" value="GRXCR1-2_C"/>
    <property type="match status" value="1"/>
</dbReference>
<dbReference type="Pfam" id="PF00462">
    <property type="entry name" value="Glutaredoxin"/>
    <property type="match status" value="1"/>
</dbReference>
<evidence type="ECO:0000313" key="4">
    <source>
        <dbReference type="Proteomes" id="UP000288805"/>
    </source>
</evidence>
<dbReference type="PROSITE" id="PS51354">
    <property type="entry name" value="GLUTAREDOXIN_2"/>
    <property type="match status" value="1"/>
</dbReference>
<dbReference type="EMBL" id="QGNW01000237">
    <property type="protein sequence ID" value="RVW82638.1"/>
    <property type="molecule type" value="Genomic_DNA"/>
</dbReference>
<protein>
    <recommendedName>
        <fullName evidence="2">Glutaredoxin domain-containing protein</fullName>
    </recommendedName>
</protein>
<name>A0A438HDU2_VITVI</name>
<dbReference type="Proteomes" id="UP000288805">
    <property type="component" value="Unassembled WGS sequence"/>
</dbReference>
<dbReference type="Gene3D" id="3.40.30.10">
    <property type="entry name" value="Glutaredoxin"/>
    <property type="match status" value="1"/>
</dbReference>
<organism evidence="3 4">
    <name type="scientific">Vitis vinifera</name>
    <name type="common">Grape</name>
    <dbReference type="NCBI Taxonomy" id="29760"/>
    <lineage>
        <taxon>Eukaryota</taxon>
        <taxon>Viridiplantae</taxon>
        <taxon>Streptophyta</taxon>
        <taxon>Embryophyta</taxon>
        <taxon>Tracheophyta</taxon>
        <taxon>Spermatophyta</taxon>
        <taxon>Magnoliopsida</taxon>
        <taxon>eudicotyledons</taxon>
        <taxon>Gunneridae</taxon>
        <taxon>Pentapetalae</taxon>
        <taxon>rosids</taxon>
        <taxon>Vitales</taxon>
        <taxon>Vitaceae</taxon>
        <taxon>Viteae</taxon>
        <taxon>Vitis</taxon>
    </lineage>
</organism>
<feature type="compositionally biased region" description="Basic and acidic residues" evidence="1">
    <location>
        <begin position="369"/>
        <end position="384"/>
    </location>
</feature>
<dbReference type="InterPro" id="IPR036249">
    <property type="entry name" value="Thioredoxin-like_sf"/>
</dbReference>
<evidence type="ECO:0000256" key="1">
    <source>
        <dbReference type="SAM" id="MobiDB-lite"/>
    </source>
</evidence>
<dbReference type="AlphaFoldDB" id="A0A438HDU2"/>
<dbReference type="FunFam" id="3.40.30.10:FF:000273">
    <property type="entry name" value="Glutaredoxin family protein"/>
    <property type="match status" value="1"/>
</dbReference>
<dbReference type="SUPFAM" id="SSF52833">
    <property type="entry name" value="Thioredoxin-like"/>
    <property type="match status" value="1"/>
</dbReference>
<dbReference type="InterPro" id="IPR002109">
    <property type="entry name" value="Glutaredoxin"/>
</dbReference>
<dbReference type="CDD" id="cd03031">
    <property type="entry name" value="GRX_GRX_like"/>
    <property type="match status" value="1"/>
</dbReference>
<sequence>MGCASSKQPRCRHCQNSLAPVPRSYSMHVHHPPQSKGDSYHVVALTSTTLGTLKLDTSHQNRNSHVNGTIVEEEEDKENKVNVNENVKAGEKKNKGFSMGLIEAKTWSSMINEKIPKIAPKTPIRTPPGEPETINAWELMEGLEDASPLRSPNHLRSFSFDIDRRSIPAPFELPKSRFQENGEASPRPMWLNLVDSKMNPNSNSKTAVPEFDPEVISMFRKSLQELPPDDPFHIKDDEKVQAREVMDVKKVNDDEKVQAREVMDVKKVNDDYDFDVLDHKSQSFAKDTVVVYFTSLRGVRKTYEDCCHVRVILKSLGIRLDERDVSMHSGFKEELKDLLGDAFNSGSLPRVFLGRRYIGGAEDVRRMHEEGQLEKTLEDSEKTEAGGNSGSRTCEACGDIRFVPCETCSGSCKIYYEGDEEDDDEEGEFGFQRCPDCNENGLIRCPICCYYEEFLLDEWGIFIRKTAREDSNSKSVVSRFVSHNPRSSLCKASPNIQVKTVENNQMKNGIVKLVSFNSKKSAWDEGVGALQVSTRRPCPLKATGHPRKKNLLNTSNPQQEDE</sequence>
<comment type="caution">
    <text evidence="3">The sequence shown here is derived from an EMBL/GenBank/DDBJ whole genome shotgun (WGS) entry which is preliminary data.</text>
</comment>
<dbReference type="PANTHER" id="PTHR45669">
    <property type="entry name" value="GLUTAREDOXIN DOMAIN-CONTAINING CYSTEINE-RICH PROTEIN CG12206-RELATED"/>
    <property type="match status" value="1"/>
</dbReference>
<feature type="domain" description="Glutaredoxin" evidence="2">
    <location>
        <begin position="290"/>
        <end position="358"/>
    </location>
</feature>
<evidence type="ECO:0000313" key="3">
    <source>
        <dbReference type="EMBL" id="RVW82638.1"/>
    </source>
</evidence>
<gene>
    <name evidence="3" type="primary">VvCHDp001107_2</name>
    <name evidence="3" type="ORF">CK203_037419</name>
</gene>
<reference evidence="3 4" key="1">
    <citation type="journal article" date="2018" name="PLoS Genet.">
        <title>Population sequencing reveals clonal diversity and ancestral inbreeding in the grapevine cultivar Chardonnay.</title>
        <authorList>
            <person name="Roach M.J."/>
            <person name="Johnson D.L."/>
            <person name="Bohlmann J."/>
            <person name="van Vuuren H.J."/>
            <person name="Jones S.J."/>
            <person name="Pretorius I.S."/>
            <person name="Schmidt S.A."/>
            <person name="Borneman A.R."/>
        </authorList>
    </citation>
    <scope>NUCLEOTIDE SEQUENCE [LARGE SCALE GENOMIC DNA]</scope>
    <source>
        <strain evidence="4">cv. Chardonnay</strain>
        <tissue evidence="3">Leaf</tissue>
    </source>
</reference>